<reference evidence="3" key="2">
    <citation type="submission" date="2025-09" db="UniProtKB">
        <authorList>
            <consortium name="Ensembl"/>
        </authorList>
    </citation>
    <scope>IDENTIFICATION</scope>
</reference>
<accession>A0A8C4NEG2</accession>
<dbReference type="PANTHER" id="PTHR21224:SF1">
    <property type="entry name" value="INTEGRATOR COMPLEX SUBUNIT 1"/>
    <property type="match status" value="1"/>
</dbReference>
<sequence>MNRAKAGVQRRSSKPSAHPPPGDFIALGSKGSSETKLPQPLHKPSGSTSGLLSERKREVLSSSAPGSAGLSTLAKRQKLSTSSGATTLGPLGRLAEAADAERRASSPSVREPVVTPVEVPPGALLEAVEAAEAEGNDERVEALLCGAARQLRLSRPRPDSTLFLALMYLAKVKPNIFATEGIIEALCGLLRRDPGVVLKSKGGSTAAILACNLLMAAYEEDENWPEVFVKVYIEDSLGERVWVDSPYCKLFVDNIQTAFGTKTPCGLMLHLDQGRPTGGETSAGEVFIWLLCRLLSTAAARIAVVALSSVLFIGQFACMFAGASPRLNTADDDKALEPSELLIVEDKVSSDDDSTPVMPRYDEVAGGIQEYVGDVLREQLARRQPMDSVPRHLLRLLAATVGYVDVRLLAVQKLELWLQNPKLMRPAQDLLMAVCTNCTSHTSEDVEVISHITKIRLKPKPLLNHYMLCIRELLNSHKDNLGTLIKFLLFNELSNTRNPNNMQILYTVLQHVPNTAPRVRPFCLCGFVCRFIFRALCASHPMLRET</sequence>
<dbReference type="PANTHER" id="PTHR21224">
    <property type="entry name" value="INTEGRATOR COMPLEX SUBUNIT 1"/>
    <property type="match status" value="1"/>
</dbReference>
<evidence type="ECO:0000256" key="1">
    <source>
        <dbReference type="SAM" id="MobiDB-lite"/>
    </source>
</evidence>
<dbReference type="GO" id="GO:0032039">
    <property type="term" value="C:integrator complex"/>
    <property type="evidence" value="ECO:0007669"/>
    <property type="project" value="InterPro"/>
</dbReference>
<feature type="compositionally biased region" description="Low complexity" evidence="1">
    <location>
        <begin position="105"/>
        <end position="114"/>
    </location>
</feature>
<name>A0A8C4NEG2_EPTBU</name>
<evidence type="ECO:0000259" key="2">
    <source>
        <dbReference type="Pfam" id="PF12432"/>
    </source>
</evidence>
<dbReference type="InterPro" id="IPR022145">
    <property type="entry name" value="INTS1_RPB2-bd"/>
</dbReference>
<feature type="domain" description="Integrator complex subunit 1 RPB2-binding" evidence="2">
    <location>
        <begin position="368"/>
        <end position="516"/>
    </location>
</feature>
<proteinExistence type="predicted"/>
<keyword evidence="4" id="KW-1185">Reference proteome</keyword>
<feature type="compositionally biased region" description="Low complexity" evidence="1">
    <location>
        <begin position="60"/>
        <end position="74"/>
    </location>
</feature>
<dbReference type="GeneTree" id="ENSGT00390000015743"/>
<dbReference type="InterPro" id="IPR038902">
    <property type="entry name" value="INTS1"/>
</dbReference>
<evidence type="ECO:0000313" key="3">
    <source>
        <dbReference type="Ensembl" id="ENSEBUP00000006444.1"/>
    </source>
</evidence>
<protein>
    <recommendedName>
        <fullName evidence="2">Integrator complex subunit 1 RPB2-binding domain-containing protein</fullName>
    </recommendedName>
</protein>
<dbReference type="GO" id="GO:0034474">
    <property type="term" value="P:U2 snRNA 3'-end processing"/>
    <property type="evidence" value="ECO:0007669"/>
    <property type="project" value="InterPro"/>
</dbReference>
<reference evidence="3" key="1">
    <citation type="submission" date="2025-08" db="UniProtKB">
        <authorList>
            <consortium name="Ensembl"/>
        </authorList>
    </citation>
    <scope>IDENTIFICATION</scope>
</reference>
<dbReference type="Proteomes" id="UP000694388">
    <property type="component" value="Unplaced"/>
</dbReference>
<dbReference type="AlphaFoldDB" id="A0A8C4NEG2"/>
<evidence type="ECO:0000313" key="4">
    <source>
        <dbReference type="Proteomes" id="UP000694388"/>
    </source>
</evidence>
<dbReference type="Pfam" id="PF12432">
    <property type="entry name" value="INTS1_RP2B-bd"/>
    <property type="match status" value="1"/>
</dbReference>
<feature type="region of interest" description="Disordered" evidence="1">
    <location>
        <begin position="1"/>
        <end position="114"/>
    </location>
</feature>
<organism evidence="3 4">
    <name type="scientific">Eptatretus burgeri</name>
    <name type="common">Inshore hagfish</name>
    <dbReference type="NCBI Taxonomy" id="7764"/>
    <lineage>
        <taxon>Eukaryota</taxon>
        <taxon>Metazoa</taxon>
        <taxon>Chordata</taxon>
        <taxon>Craniata</taxon>
        <taxon>Vertebrata</taxon>
        <taxon>Cyclostomata</taxon>
        <taxon>Myxini</taxon>
        <taxon>Myxiniformes</taxon>
        <taxon>Myxinidae</taxon>
        <taxon>Eptatretinae</taxon>
        <taxon>Eptatretus</taxon>
    </lineage>
</organism>
<dbReference type="Ensembl" id="ENSEBUT00000006900.1">
    <property type="protein sequence ID" value="ENSEBUP00000006444.1"/>
    <property type="gene ID" value="ENSEBUG00000004268.1"/>
</dbReference>
<dbReference type="OMA" id="LMSWITH"/>